<dbReference type="PANTHER" id="PTHR45828">
    <property type="entry name" value="CYTOCHROME B561/FERRIC REDUCTASE TRANSMEMBRANE"/>
    <property type="match status" value="1"/>
</dbReference>
<reference evidence="3" key="1">
    <citation type="submission" date="2016-12" db="EMBL/GenBank/DDBJ databases">
        <title>An insight into the sialome and mialome of the sand fly, Nyssomyia neivai.</title>
        <authorList>
            <person name="Sebastian V."/>
            <person name="Goulart T.M."/>
            <person name="Oliveira W."/>
            <person name="Calvo E."/>
            <person name="Oliveira L.F."/>
            <person name="Pinto M.C."/>
            <person name="Rosselino A.M."/>
            <person name="Ribeiro J.M."/>
        </authorList>
    </citation>
    <scope>NUCLEOTIDE SEQUENCE</scope>
</reference>
<dbReference type="Gene3D" id="2.60.40.4060">
    <property type="entry name" value="Reeler domain"/>
    <property type="match status" value="1"/>
</dbReference>
<dbReference type="AlphaFoldDB" id="A0A1L8DPH3"/>
<dbReference type="PANTHER" id="PTHR45828:SF33">
    <property type="entry name" value="DOMON DOMAIN-CONTAINING PROTEIN"/>
    <property type="match status" value="1"/>
</dbReference>
<evidence type="ECO:0000313" key="3">
    <source>
        <dbReference type="EMBL" id="JAV08301.1"/>
    </source>
</evidence>
<feature type="chain" id="PRO_5013041307" evidence="1">
    <location>
        <begin position="20"/>
        <end position="169"/>
    </location>
</feature>
<name>A0A1L8DPH3_9DIPT</name>
<sequence length="169" mass="17970">MALRCIIVFVAIALPAAWANSAGAPTVACDDLVPQHHVDPQKTTAPYSYVLPKKRTVAPGESLEVTVRGNSKSDTIKGFLVQARAPGSSQSIGTFASLPGQLTQPLGCGNAQANALTHKKIENNVEQLSFKYTVPQDAQKGQKFNFLSTVALDGGTFWVRIPSDSFTVA</sequence>
<dbReference type="InterPro" id="IPR051237">
    <property type="entry name" value="Ferric-chelate_Red/DefProt"/>
</dbReference>
<dbReference type="GO" id="GO:0016020">
    <property type="term" value="C:membrane"/>
    <property type="evidence" value="ECO:0007669"/>
    <property type="project" value="TreeGrafter"/>
</dbReference>
<keyword evidence="3" id="KW-0378">Hydrolase</keyword>
<dbReference type="Pfam" id="PF02014">
    <property type="entry name" value="Reeler"/>
    <property type="match status" value="1"/>
</dbReference>
<organism evidence="3">
    <name type="scientific">Nyssomyia neivai</name>
    <dbReference type="NCBI Taxonomy" id="330878"/>
    <lineage>
        <taxon>Eukaryota</taxon>
        <taxon>Metazoa</taxon>
        <taxon>Ecdysozoa</taxon>
        <taxon>Arthropoda</taxon>
        <taxon>Hexapoda</taxon>
        <taxon>Insecta</taxon>
        <taxon>Pterygota</taxon>
        <taxon>Neoptera</taxon>
        <taxon>Endopterygota</taxon>
        <taxon>Diptera</taxon>
        <taxon>Nematocera</taxon>
        <taxon>Psychodoidea</taxon>
        <taxon>Psychodidae</taxon>
        <taxon>Nyssomyia</taxon>
    </lineage>
</organism>
<proteinExistence type="predicted"/>
<keyword evidence="3" id="KW-0645">Protease</keyword>
<protein>
    <submittedName>
        <fullName evidence="3">Putative serine protease</fullName>
    </submittedName>
</protein>
<keyword evidence="1" id="KW-0732">Signal</keyword>
<feature type="signal peptide" evidence="1">
    <location>
        <begin position="1"/>
        <end position="19"/>
    </location>
</feature>
<dbReference type="InterPro" id="IPR042307">
    <property type="entry name" value="Reeler_sf"/>
</dbReference>
<dbReference type="EMBL" id="GFDF01005783">
    <property type="protein sequence ID" value="JAV08301.1"/>
    <property type="molecule type" value="Transcribed_RNA"/>
</dbReference>
<accession>A0A1L8DPH3</accession>
<evidence type="ECO:0000256" key="1">
    <source>
        <dbReference type="SAM" id="SignalP"/>
    </source>
</evidence>
<evidence type="ECO:0000259" key="2">
    <source>
        <dbReference type="PROSITE" id="PS51019"/>
    </source>
</evidence>
<dbReference type="InterPro" id="IPR002861">
    <property type="entry name" value="Reeler_dom"/>
</dbReference>
<dbReference type="CDD" id="cd08544">
    <property type="entry name" value="Reeler"/>
    <property type="match status" value="1"/>
</dbReference>
<dbReference type="PROSITE" id="PS51019">
    <property type="entry name" value="REELIN"/>
    <property type="match status" value="1"/>
</dbReference>
<dbReference type="GO" id="GO:0006508">
    <property type="term" value="P:proteolysis"/>
    <property type="evidence" value="ECO:0007669"/>
    <property type="project" value="UniProtKB-KW"/>
</dbReference>
<feature type="domain" description="Reelin" evidence="2">
    <location>
        <begin position="14"/>
        <end position="169"/>
    </location>
</feature>
<dbReference type="GO" id="GO:0008233">
    <property type="term" value="F:peptidase activity"/>
    <property type="evidence" value="ECO:0007669"/>
    <property type="project" value="UniProtKB-KW"/>
</dbReference>